<comment type="caution">
    <text evidence="1">The sequence shown here is derived from an EMBL/GenBank/DDBJ whole genome shotgun (WGS) entry which is preliminary data.</text>
</comment>
<evidence type="ECO:0000313" key="1">
    <source>
        <dbReference type="EMBL" id="RUS97506.1"/>
    </source>
</evidence>
<name>A0A433UUK8_9CYAN</name>
<dbReference type="AlphaFoldDB" id="A0A433UUK8"/>
<dbReference type="Proteomes" id="UP000271624">
    <property type="component" value="Unassembled WGS sequence"/>
</dbReference>
<reference evidence="1" key="1">
    <citation type="submission" date="2018-12" db="EMBL/GenBank/DDBJ databases">
        <authorList>
            <person name="Will S."/>
            <person name="Neumann-Schaal M."/>
            <person name="Henke P."/>
        </authorList>
    </citation>
    <scope>NUCLEOTIDE SEQUENCE</scope>
    <source>
        <strain evidence="1">PCC 7102</strain>
    </source>
</reference>
<gene>
    <name evidence="1" type="ORF">DSM106972_084540</name>
</gene>
<dbReference type="EMBL" id="RSCL01000032">
    <property type="protein sequence ID" value="RUS97506.1"/>
    <property type="molecule type" value="Genomic_DNA"/>
</dbReference>
<proteinExistence type="predicted"/>
<evidence type="ECO:0000313" key="2">
    <source>
        <dbReference type="Proteomes" id="UP000271624"/>
    </source>
</evidence>
<organism evidence="1 2">
    <name type="scientific">Dulcicalothrix desertica PCC 7102</name>
    <dbReference type="NCBI Taxonomy" id="232991"/>
    <lineage>
        <taxon>Bacteria</taxon>
        <taxon>Bacillati</taxon>
        <taxon>Cyanobacteriota</taxon>
        <taxon>Cyanophyceae</taxon>
        <taxon>Nostocales</taxon>
        <taxon>Calotrichaceae</taxon>
        <taxon>Dulcicalothrix</taxon>
    </lineage>
</organism>
<keyword evidence="2" id="KW-1185">Reference proteome</keyword>
<reference evidence="1" key="2">
    <citation type="journal article" date="2019" name="Genome Biol. Evol.">
        <title>Day and night: Metabolic profiles and evolutionary relationships of six axenic non-marine cyanobacteria.</title>
        <authorList>
            <person name="Will S.E."/>
            <person name="Henke P."/>
            <person name="Boedeker C."/>
            <person name="Huang S."/>
            <person name="Brinkmann H."/>
            <person name="Rohde M."/>
            <person name="Jarek M."/>
            <person name="Friedl T."/>
            <person name="Seufert S."/>
            <person name="Schumacher M."/>
            <person name="Overmann J."/>
            <person name="Neumann-Schaal M."/>
            <person name="Petersen J."/>
        </authorList>
    </citation>
    <scope>NUCLEOTIDE SEQUENCE [LARGE SCALE GENOMIC DNA]</scope>
    <source>
        <strain evidence="1">PCC 7102</strain>
    </source>
</reference>
<dbReference type="OrthoDB" id="515065at2"/>
<protein>
    <submittedName>
        <fullName evidence="1">Uncharacterized protein</fullName>
    </submittedName>
</protein>
<sequence length="82" mass="9341">MAEHFLAALNLLNAPVLNNTSPLVKKGNNRDYSYEIWNTEDSIGYYLKVSRSGKHPFSQAPQIVGSFKTPQDAFNYLDTNYR</sequence>
<accession>A0A433UUK8</accession>
<dbReference type="RefSeq" id="WP_127086474.1">
    <property type="nucleotide sequence ID" value="NZ_RSCL01000032.1"/>
</dbReference>